<gene>
    <name evidence="7" type="ORF">MRM63_13720</name>
</gene>
<reference evidence="7" key="1">
    <citation type="submission" date="2022-03" db="EMBL/GenBank/DDBJ databases">
        <title>Sea Food Isolates.</title>
        <authorList>
            <person name="Li c."/>
        </authorList>
    </citation>
    <scope>NUCLEOTIDE SEQUENCE</scope>
    <source>
        <strain evidence="7">19MO03SA05</strain>
    </source>
</reference>
<dbReference type="Gene3D" id="1.10.530.40">
    <property type="match status" value="1"/>
</dbReference>
<evidence type="ECO:0000256" key="6">
    <source>
        <dbReference type="RuleBase" id="RU003788"/>
    </source>
</evidence>
<dbReference type="HAMAP" id="MF_04110">
    <property type="entry name" value="ENDOLYSIN_T4"/>
    <property type="match status" value="1"/>
</dbReference>
<dbReference type="Pfam" id="PF00959">
    <property type="entry name" value="Phage_lysozyme"/>
    <property type="match status" value="1"/>
</dbReference>
<dbReference type="InterPro" id="IPR051018">
    <property type="entry name" value="Bacteriophage_GH24"/>
</dbReference>
<keyword evidence="3 6" id="KW-0081">Bacteriolytic enzyme</keyword>
<comment type="similarity">
    <text evidence="6">Belongs to the glycosyl hydrolase 24 family.</text>
</comment>
<dbReference type="GO" id="GO:0016998">
    <property type="term" value="P:cell wall macromolecule catabolic process"/>
    <property type="evidence" value="ECO:0007669"/>
    <property type="project" value="InterPro"/>
</dbReference>
<dbReference type="InterPro" id="IPR023346">
    <property type="entry name" value="Lysozyme-like_dom_sf"/>
</dbReference>
<dbReference type="SUPFAM" id="SSF53955">
    <property type="entry name" value="Lysozyme-like"/>
    <property type="match status" value="1"/>
</dbReference>
<dbReference type="GO" id="GO:0003796">
    <property type="term" value="F:lysozyme activity"/>
    <property type="evidence" value="ECO:0007669"/>
    <property type="project" value="UniProtKB-EC"/>
</dbReference>
<evidence type="ECO:0000256" key="5">
    <source>
        <dbReference type="ARBA" id="ARBA00023295"/>
    </source>
</evidence>
<dbReference type="PANTHER" id="PTHR38107">
    <property type="match status" value="1"/>
</dbReference>
<name>A0AAU6VIU2_UNCXX</name>
<evidence type="ECO:0000256" key="1">
    <source>
        <dbReference type="ARBA" id="ARBA00000632"/>
    </source>
</evidence>
<keyword evidence="5 6" id="KW-0326">Glycosidase</keyword>
<keyword evidence="4 6" id="KW-0378">Hydrolase</keyword>
<evidence type="ECO:0000256" key="2">
    <source>
        <dbReference type="ARBA" id="ARBA00022529"/>
    </source>
</evidence>
<accession>A0AAU6VIU2</accession>
<dbReference type="CDD" id="cd16901">
    <property type="entry name" value="lyz_P1"/>
    <property type="match status" value="1"/>
</dbReference>
<comment type="catalytic activity">
    <reaction evidence="1 6">
        <text>Hydrolysis of (1-&gt;4)-beta-linkages between N-acetylmuramic acid and N-acetyl-D-glucosamine residues in a peptidoglycan and between N-acetyl-D-glucosamine residues in chitodextrins.</text>
        <dbReference type="EC" id="3.2.1.17"/>
    </reaction>
</comment>
<keyword evidence="2 6" id="KW-0929">Antimicrobial</keyword>
<dbReference type="GO" id="GO:0031640">
    <property type="term" value="P:killing of cells of another organism"/>
    <property type="evidence" value="ECO:0007669"/>
    <property type="project" value="UniProtKB-KW"/>
</dbReference>
<evidence type="ECO:0000256" key="4">
    <source>
        <dbReference type="ARBA" id="ARBA00022801"/>
    </source>
</evidence>
<dbReference type="AlphaFoldDB" id="A0AAU6VIU2"/>
<dbReference type="InterPro" id="IPR023347">
    <property type="entry name" value="Lysozyme_dom_sf"/>
</dbReference>
<sequence>MKITHKVICSVAAVIGLVTGGAAIYGDEFIKPVGEVVIEGQSLGELRISPKALEITGNAEGCRLDPYTCPSGLITNGIGNTHGVPVKNVSLEQVAKDWVKNLQDAERCISQAEAISGKTMSQGQFDAFVSFSFNTGCPRFMRNPDGTATQIYSAIQKGDFVKACHELPRWVYGGGKKLPGLVNRRNLEYERCMEVD</sequence>
<dbReference type="InterPro" id="IPR034690">
    <property type="entry name" value="Endolysin_T4_type"/>
</dbReference>
<evidence type="ECO:0000313" key="7">
    <source>
        <dbReference type="EMBL" id="XAG86245.1"/>
    </source>
</evidence>
<proteinExistence type="inferred from homology"/>
<dbReference type="EMBL" id="CP095351">
    <property type="protein sequence ID" value="XAG86245.1"/>
    <property type="molecule type" value="Genomic_DNA"/>
</dbReference>
<dbReference type="PANTHER" id="PTHR38107:SF4">
    <property type="entry name" value="LYSOZYME"/>
    <property type="match status" value="1"/>
</dbReference>
<dbReference type="EC" id="3.2.1.17" evidence="6"/>
<evidence type="ECO:0000256" key="3">
    <source>
        <dbReference type="ARBA" id="ARBA00022638"/>
    </source>
</evidence>
<protein>
    <recommendedName>
        <fullName evidence="6">Lysozyme</fullName>
        <ecNumber evidence="6">3.2.1.17</ecNumber>
    </recommendedName>
</protein>
<dbReference type="GO" id="GO:0042742">
    <property type="term" value="P:defense response to bacterium"/>
    <property type="evidence" value="ECO:0007669"/>
    <property type="project" value="UniProtKB-KW"/>
</dbReference>
<dbReference type="GO" id="GO:0009253">
    <property type="term" value="P:peptidoglycan catabolic process"/>
    <property type="evidence" value="ECO:0007669"/>
    <property type="project" value="InterPro"/>
</dbReference>
<dbReference type="InterPro" id="IPR002196">
    <property type="entry name" value="Glyco_hydro_24"/>
</dbReference>
<organism evidence="7">
    <name type="scientific">bacterium 19MO03SA05</name>
    <dbReference type="NCBI Taxonomy" id="2920620"/>
    <lineage>
        <taxon>Bacteria</taxon>
    </lineage>
</organism>